<gene>
    <name evidence="3" type="ORF">DN757_20030</name>
</gene>
<dbReference type="SUPFAM" id="SSF52038">
    <property type="entry name" value="Barstar-related"/>
    <property type="match status" value="1"/>
</dbReference>
<dbReference type="Gene3D" id="3.30.370.10">
    <property type="entry name" value="Barstar-like"/>
    <property type="match status" value="1"/>
</dbReference>
<reference evidence="3 4" key="1">
    <citation type="submission" date="2018-06" db="EMBL/GenBank/DDBJ databases">
        <title>Isolation of heavy metals resistant Paenibacillus silvae NC2 from Gold-Copper mine in ZiJin, China.</title>
        <authorList>
            <person name="Xu J."/>
            <person name="Mazhar H.S."/>
            <person name="Rensing C."/>
        </authorList>
    </citation>
    <scope>NUCLEOTIDE SEQUENCE [LARGE SCALE GENOMIC DNA]</scope>
    <source>
        <strain evidence="3 4">NC2</strain>
    </source>
</reference>
<protein>
    <submittedName>
        <fullName evidence="3">Barnase inhibitor</fullName>
    </submittedName>
</protein>
<evidence type="ECO:0000313" key="3">
    <source>
        <dbReference type="EMBL" id="PZT53860.1"/>
    </source>
</evidence>
<dbReference type="Pfam" id="PF01337">
    <property type="entry name" value="Barstar"/>
    <property type="match status" value="1"/>
</dbReference>
<dbReference type="Proteomes" id="UP000249204">
    <property type="component" value="Unassembled WGS sequence"/>
</dbReference>
<comment type="caution">
    <text evidence="3">The sequence shown here is derived from an EMBL/GenBank/DDBJ whole genome shotgun (WGS) entry which is preliminary data.</text>
</comment>
<feature type="domain" description="Barstar (barnase inhibitor)" evidence="2">
    <location>
        <begin position="2"/>
        <end position="89"/>
    </location>
</feature>
<evidence type="ECO:0000259" key="2">
    <source>
        <dbReference type="Pfam" id="PF01337"/>
    </source>
</evidence>
<name>A0A2W6P2A2_9BACL</name>
<dbReference type="InterPro" id="IPR000468">
    <property type="entry name" value="Barstar"/>
</dbReference>
<comment type="similarity">
    <text evidence="1">Belongs to the barstar family.</text>
</comment>
<dbReference type="InterPro" id="IPR035905">
    <property type="entry name" value="Barstar-like_sf"/>
</dbReference>
<evidence type="ECO:0000256" key="1">
    <source>
        <dbReference type="ARBA" id="ARBA00006845"/>
    </source>
</evidence>
<dbReference type="AlphaFoldDB" id="A0A2W6P2A2"/>
<dbReference type="RefSeq" id="WP_111271957.1">
    <property type="nucleotide sequence ID" value="NZ_QKWW01000059.1"/>
</dbReference>
<organism evidence="3 4">
    <name type="scientific">Paenibacillus silvae</name>
    <dbReference type="NCBI Taxonomy" id="1325358"/>
    <lineage>
        <taxon>Bacteria</taxon>
        <taxon>Bacillati</taxon>
        <taxon>Bacillota</taxon>
        <taxon>Bacilli</taxon>
        <taxon>Bacillales</taxon>
        <taxon>Paenibacillaceae</taxon>
        <taxon>Paenibacillus</taxon>
    </lineage>
</organism>
<sequence>MNKIIIQGCDITTREELYNVFHQQLGLEKLYFENLDTLRDGLMWHVPVPITVEWTHYTVCRYALGAYADQVLNVFYEVQEQLEELFTFRLKF</sequence>
<proteinExistence type="inferred from homology"/>
<evidence type="ECO:0000313" key="4">
    <source>
        <dbReference type="Proteomes" id="UP000249204"/>
    </source>
</evidence>
<accession>A0A2W6P2A2</accession>
<dbReference type="EMBL" id="QKWW01000059">
    <property type="protein sequence ID" value="PZT53860.1"/>
    <property type="molecule type" value="Genomic_DNA"/>
</dbReference>